<proteinExistence type="predicted"/>
<dbReference type="EMBL" id="CM029045">
    <property type="protein sequence ID" value="KAG2603047.1"/>
    <property type="molecule type" value="Genomic_DNA"/>
</dbReference>
<gene>
    <name evidence="2" type="ORF">PVAP13_5KG742550</name>
</gene>
<keyword evidence="3" id="KW-1185">Reference proteome</keyword>
<dbReference type="Proteomes" id="UP000823388">
    <property type="component" value="Chromosome 5K"/>
</dbReference>
<reference evidence="2" key="1">
    <citation type="submission" date="2020-05" db="EMBL/GenBank/DDBJ databases">
        <title>WGS assembly of Panicum virgatum.</title>
        <authorList>
            <person name="Lovell J.T."/>
            <person name="Jenkins J."/>
            <person name="Shu S."/>
            <person name="Juenger T.E."/>
            <person name="Schmutz J."/>
        </authorList>
    </citation>
    <scope>NUCLEOTIDE SEQUENCE</scope>
    <source>
        <strain evidence="2">AP13</strain>
    </source>
</reference>
<feature type="region of interest" description="Disordered" evidence="1">
    <location>
        <begin position="56"/>
        <end position="92"/>
    </location>
</feature>
<name>A0A8T0SY68_PANVG</name>
<feature type="compositionally biased region" description="Basic and acidic residues" evidence="1">
    <location>
        <begin position="187"/>
        <end position="198"/>
    </location>
</feature>
<comment type="caution">
    <text evidence="2">The sequence shown here is derived from an EMBL/GenBank/DDBJ whole genome shotgun (WGS) entry which is preliminary data.</text>
</comment>
<evidence type="ECO:0000313" key="2">
    <source>
        <dbReference type="EMBL" id="KAG2603047.1"/>
    </source>
</evidence>
<evidence type="ECO:0000313" key="3">
    <source>
        <dbReference type="Proteomes" id="UP000823388"/>
    </source>
</evidence>
<feature type="region of interest" description="Disordered" evidence="1">
    <location>
        <begin position="140"/>
        <end position="198"/>
    </location>
</feature>
<protein>
    <submittedName>
        <fullName evidence="2">Uncharacterized protein</fullName>
    </submittedName>
</protein>
<sequence>MSINRLLVPLASVWLDPHVMHWSSSSPLLLSSPLPSVSHLPVVAAGSMPHRLPAAAAGSAAPCRPPSSARPGRTPPAFEFRAPRPPDSSRCRPNQFAAARFVAPPSSVRGLGPPASPSFAHASWLRPRLRALSTPVVPPLAPLQAPPHQSSVSHRRSSSLPERRLRALRAPVAPPPAPLQAPPCRSSDPHRRSSSLPERRLRLLTPAERHLHLLHACRAPPSPAVVPPCSSSSRGAENRGRRREHERREETTWNGSELVRSILPNEFIPNLVRIFAPKNCSAPTLVKQTRDGMAPFHAAPEPNAP</sequence>
<feature type="compositionally biased region" description="Low complexity" evidence="1">
    <location>
        <begin position="56"/>
        <end position="80"/>
    </location>
</feature>
<feature type="compositionally biased region" description="Basic and acidic residues" evidence="1">
    <location>
        <begin position="81"/>
        <end position="90"/>
    </location>
</feature>
<evidence type="ECO:0000256" key="1">
    <source>
        <dbReference type="SAM" id="MobiDB-lite"/>
    </source>
</evidence>
<dbReference type="AlphaFoldDB" id="A0A8T0SY68"/>
<feature type="compositionally biased region" description="Pro residues" evidence="1">
    <location>
        <begin position="172"/>
        <end position="181"/>
    </location>
</feature>
<feature type="region of interest" description="Disordered" evidence="1">
    <location>
        <begin position="222"/>
        <end position="253"/>
    </location>
</feature>
<accession>A0A8T0SY68</accession>
<organism evidence="2 3">
    <name type="scientific">Panicum virgatum</name>
    <name type="common">Blackwell switchgrass</name>
    <dbReference type="NCBI Taxonomy" id="38727"/>
    <lineage>
        <taxon>Eukaryota</taxon>
        <taxon>Viridiplantae</taxon>
        <taxon>Streptophyta</taxon>
        <taxon>Embryophyta</taxon>
        <taxon>Tracheophyta</taxon>
        <taxon>Spermatophyta</taxon>
        <taxon>Magnoliopsida</taxon>
        <taxon>Liliopsida</taxon>
        <taxon>Poales</taxon>
        <taxon>Poaceae</taxon>
        <taxon>PACMAD clade</taxon>
        <taxon>Panicoideae</taxon>
        <taxon>Panicodae</taxon>
        <taxon>Paniceae</taxon>
        <taxon>Panicinae</taxon>
        <taxon>Panicum</taxon>
        <taxon>Panicum sect. Hiantes</taxon>
    </lineage>
</organism>